<sequence>MSAVTTTSLLLPQYSGHFNAEVIGADPTATTFILNCNYDKYTTSEDCYVTSQTFVVGPWADKTLSSGAPATGVFRKIYAEEPDGDYGGFSYSAQCEMSRTYASICTTVNIGGNAYFGETATFPRSTGTDYDGFYRMAGYGDFRWVPVTITKGQKYLAAAAEATPTSDSEEDREATSTTSDVVVITDEADSTEATSNGVRHAARSSYSMAQLHQASIMLVMIQEDLDIRQALQKTIGKSQERRLRR</sequence>
<keyword evidence="2" id="KW-1185">Reference proteome</keyword>
<dbReference type="AlphaFoldDB" id="A0A395MKR4"/>
<organism evidence="1 2">
    <name type="scientific">Fusarium flagelliforme</name>
    <dbReference type="NCBI Taxonomy" id="2675880"/>
    <lineage>
        <taxon>Eukaryota</taxon>
        <taxon>Fungi</taxon>
        <taxon>Dikarya</taxon>
        <taxon>Ascomycota</taxon>
        <taxon>Pezizomycotina</taxon>
        <taxon>Sordariomycetes</taxon>
        <taxon>Hypocreomycetidae</taxon>
        <taxon>Hypocreales</taxon>
        <taxon>Nectriaceae</taxon>
        <taxon>Fusarium</taxon>
        <taxon>Fusarium incarnatum-equiseti species complex</taxon>
    </lineage>
</organism>
<evidence type="ECO:0000313" key="1">
    <source>
        <dbReference type="EMBL" id="RFN47749.1"/>
    </source>
</evidence>
<dbReference type="EMBL" id="PXXK01000236">
    <property type="protein sequence ID" value="RFN47749.1"/>
    <property type="molecule type" value="Genomic_DNA"/>
</dbReference>
<comment type="caution">
    <text evidence="1">The sequence shown here is derived from an EMBL/GenBank/DDBJ whole genome shotgun (WGS) entry which is preliminary data.</text>
</comment>
<evidence type="ECO:0000313" key="2">
    <source>
        <dbReference type="Proteomes" id="UP000265631"/>
    </source>
</evidence>
<reference evidence="1 2" key="1">
    <citation type="journal article" date="2018" name="PLoS Pathog.">
        <title>Evolution of structural diversity of trichothecenes, a family of toxins produced by plant pathogenic and entomopathogenic fungi.</title>
        <authorList>
            <person name="Proctor R.H."/>
            <person name="McCormick S.P."/>
            <person name="Kim H.S."/>
            <person name="Cardoza R.E."/>
            <person name="Stanley A.M."/>
            <person name="Lindo L."/>
            <person name="Kelly A."/>
            <person name="Brown D.W."/>
            <person name="Lee T."/>
            <person name="Vaughan M.M."/>
            <person name="Alexander N.J."/>
            <person name="Busman M."/>
            <person name="Gutierrez S."/>
        </authorList>
    </citation>
    <scope>NUCLEOTIDE SEQUENCE [LARGE SCALE GENOMIC DNA]</scope>
    <source>
        <strain evidence="1 2">NRRL 13405</strain>
    </source>
</reference>
<gene>
    <name evidence="1" type="ORF">FIE12Z_8023</name>
</gene>
<name>A0A395MKR4_9HYPO</name>
<accession>A0A395MKR4</accession>
<protein>
    <submittedName>
        <fullName evidence="1">Uncharacterized protein</fullName>
    </submittedName>
</protein>
<dbReference type="Proteomes" id="UP000265631">
    <property type="component" value="Unassembled WGS sequence"/>
</dbReference>
<proteinExistence type="predicted"/>